<protein>
    <submittedName>
        <fullName evidence="3">Tuberous sclerosis 1</fullName>
    </submittedName>
</protein>
<dbReference type="Proteomes" id="UP000016923">
    <property type="component" value="Unassembled WGS sequence"/>
</dbReference>
<evidence type="ECO:0000256" key="1">
    <source>
        <dbReference type="SAM" id="Coils"/>
    </source>
</evidence>
<feature type="compositionally biased region" description="Basic and acidic residues" evidence="2">
    <location>
        <begin position="1033"/>
        <end position="1051"/>
    </location>
</feature>
<proteinExistence type="predicted"/>
<dbReference type="STRING" id="1262450.S3C7C4"/>
<dbReference type="GO" id="GO:0051726">
    <property type="term" value="P:regulation of cell cycle"/>
    <property type="evidence" value="ECO:0007669"/>
    <property type="project" value="TreeGrafter"/>
</dbReference>
<feature type="coiled-coil region" evidence="1">
    <location>
        <begin position="661"/>
        <end position="688"/>
    </location>
</feature>
<evidence type="ECO:0000256" key="2">
    <source>
        <dbReference type="SAM" id="MobiDB-lite"/>
    </source>
</evidence>
<dbReference type="GO" id="GO:0033596">
    <property type="term" value="C:TSC1-TSC2 complex"/>
    <property type="evidence" value="ECO:0007669"/>
    <property type="project" value="TreeGrafter"/>
</dbReference>
<feature type="coiled-coil region" evidence="1">
    <location>
        <begin position="745"/>
        <end position="803"/>
    </location>
</feature>
<evidence type="ECO:0000313" key="4">
    <source>
        <dbReference type="Proteomes" id="UP000016923"/>
    </source>
</evidence>
<dbReference type="HOGENOM" id="CLU_004261_1_0_1"/>
<sequence>MSSSGSTRDLNKAVHTFMSTPTLPLPDELTLSIEAYVDKHAEYEQSASDRLQDDLLATFARSVQGRAPLQYAAFLAILRLLRPAIRSTAHVLQWWEKVVEPVFAHLGEERTPSSEVLSDIGLFLVPDDEDDETEDGSGAQDVNRDGTAFAVGHRLAQKWMDVCDTSLSEDYRTNWHKEQPVQDILVLFGKKKPREFFTVLNDFFVQNKYRTGVITLLSVFFHNQPPHLHLIIKTPLFENLLRCLQLDSSTTVVSLALTCLTMLLPNMPGSIVPYLPPLFSIYARVLFWDREHTPADDFTSTATQSEQSSMHQDWEKCSYPAETDSKMAEPNLLRYFNVLYGLYPLNFMDYIRKPQRYLRHANASDDVEVQPSEIRDRSEKFRRCHVLHPNFYSLTIESEKTDFGRWMRSATADVVAECVSLYTPIGDMQPLHDDVAKESSARGAADANVDAEGERETEAETEAEVGPEIIPGGRNSIARLSASTGVGSLSGDGGRRRSSQLSHPADTLWRDSGADSPTLAPLLSASASRTDLQGLIDSNKAIKSGMYQSMPNDSVPSLSLSHQDSIADRLASVAALTASVHTAPSPLHHLHSGAMNYDTDSGSCNDATLTEVRRQILLLKNDLSFERYMVQQHLAHIGALRRSSVRQAVTESETQKLIIVNRTLKRRLEEAKKTEAQVKKEAEMSRNRHKTWGDSLANKLKVLRDEQKKWTADEVALRHELKVSQEDGARLLALVCEAEVRELKAKQDMQMLESAASEMEKLKDEVKSLATAKHEQERLKEQVEELQEEVDKLENMLEMQGMKMEAREAEFVQTRGYFQQQVETLNKKLTELLRDGPPADSARLADTRAQVESALAASRAKHLELQKNHTRLVRKYKVLESKSLERTTSYEDPGYASVRGNGRPLSTLSDPETDTFRPQGLNIRGSIGGGSSAGSIGSGGGTARYQQAQQQQRPRVASDAGSFDATSPGSWGAGMPISASLGSNVSPTNTFPRRPSTPTGSSQAAGGPRGEAPGSTSPQAERYYGRGGVQNSLRKDRKDKKPDEPVVEKKKPTGMRGIRGFV</sequence>
<feature type="compositionally biased region" description="Polar residues" evidence="2">
    <location>
        <begin position="980"/>
        <end position="1004"/>
    </location>
</feature>
<dbReference type="PANTHER" id="PTHR15154:SF2">
    <property type="entry name" value="HAMARTIN"/>
    <property type="match status" value="1"/>
</dbReference>
<dbReference type="AlphaFoldDB" id="S3C7C4"/>
<feature type="region of interest" description="Disordered" evidence="2">
    <location>
        <begin position="435"/>
        <end position="515"/>
    </location>
</feature>
<gene>
    <name evidence="3" type="ORF">F503_04274</name>
</gene>
<dbReference type="Pfam" id="PF04388">
    <property type="entry name" value="Hamartin"/>
    <property type="match status" value="1"/>
</dbReference>
<dbReference type="InterPro" id="IPR007483">
    <property type="entry name" value="Hamartin"/>
</dbReference>
<accession>S3C7C4</accession>
<name>S3C7C4_OPHP1</name>
<dbReference type="eggNOG" id="ENOG502R01W">
    <property type="taxonomic scope" value="Eukaryota"/>
</dbReference>
<dbReference type="SUPFAM" id="SSF48371">
    <property type="entry name" value="ARM repeat"/>
    <property type="match status" value="1"/>
</dbReference>
<dbReference type="EMBL" id="KE148148">
    <property type="protein sequence ID" value="EPE08687.1"/>
    <property type="molecule type" value="Genomic_DNA"/>
</dbReference>
<dbReference type="GO" id="GO:0032007">
    <property type="term" value="P:negative regulation of TOR signaling"/>
    <property type="evidence" value="ECO:0007669"/>
    <property type="project" value="TreeGrafter"/>
</dbReference>
<evidence type="ECO:0000313" key="3">
    <source>
        <dbReference type="EMBL" id="EPE08687.1"/>
    </source>
</evidence>
<keyword evidence="4" id="KW-1185">Reference proteome</keyword>
<feature type="region of interest" description="Disordered" evidence="2">
    <location>
        <begin position="890"/>
        <end position="1062"/>
    </location>
</feature>
<feature type="compositionally biased region" description="Gly residues" evidence="2">
    <location>
        <begin position="926"/>
        <end position="942"/>
    </location>
</feature>
<dbReference type="PANTHER" id="PTHR15154">
    <property type="entry name" value="HAMARTIN"/>
    <property type="match status" value="1"/>
</dbReference>
<dbReference type="InterPro" id="IPR016024">
    <property type="entry name" value="ARM-type_fold"/>
</dbReference>
<keyword evidence="1" id="KW-0175">Coiled coil</keyword>
<organism evidence="3 4">
    <name type="scientific">Ophiostoma piceae (strain UAMH 11346)</name>
    <name type="common">Sap stain fungus</name>
    <dbReference type="NCBI Taxonomy" id="1262450"/>
    <lineage>
        <taxon>Eukaryota</taxon>
        <taxon>Fungi</taxon>
        <taxon>Dikarya</taxon>
        <taxon>Ascomycota</taxon>
        <taxon>Pezizomycotina</taxon>
        <taxon>Sordariomycetes</taxon>
        <taxon>Sordariomycetidae</taxon>
        <taxon>Ophiostomatales</taxon>
        <taxon>Ophiostomataceae</taxon>
        <taxon>Ophiostoma</taxon>
    </lineage>
</organism>
<dbReference type="OMA" id="IMFLPHI"/>
<dbReference type="OrthoDB" id="6022054at2759"/>
<reference evidence="3 4" key="1">
    <citation type="journal article" date="2013" name="BMC Genomics">
        <title>The genome and transcriptome of the pine saprophyte Ophiostoma piceae, and a comparison with the bark beetle-associated pine pathogen Grosmannia clavigera.</title>
        <authorList>
            <person name="Haridas S."/>
            <person name="Wang Y."/>
            <person name="Lim L."/>
            <person name="Massoumi Alamouti S."/>
            <person name="Jackman S."/>
            <person name="Docking R."/>
            <person name="Robertson G."/>
            <person name="Birol I."/>
            <person name="Bohlmann J."/>
            <person name="Breuil C."/>
        </authorList>
    </citation>
    <scope>NUCLEOTIDE SEQUENCE [LARGE SCALE GENOMIC DNA]</scope>
    <source>
        <strain evidence="3 4">UAMH 11346</strain>
    </source>
</reference>
<dbReference type="VEuPathDB" id="FungiDB:F503_04274"/>